<reference evidence="1" key="1">
    <citation type="submission" date="2020-06" db="EMBL/GenBank/DDBJ databases">
        <title>Unique genomic features of the anaerobic methanotrophic archaea.</title>
        <authorList>
            <person name="Chadwick G.L."/>
            <person name="Skennerton C.T."/>
            <person name="Laso-Perez R."/>
            <person name="Leu A.O."/>
            <person name="Speth D.R."/>
            <person name="Yu H."/>
            <person name="Morgan-Lang C."/>
            <person name="Hatzenpichler R."/>
            <person name="Goudeau D."/>
            <person name="Malmstrom R."/>
            <person name="Brazelton W.J."/>
            <person name="Woyke T."/>
            <person name="Hallam S.J."/>
            <person name="Tyson G.W."/>
            <person name="Wegener G."/>
            <person name="Boetius A."/>
            <person name="Orphan V."/>
        </authorList>
    </citation>
    <scope>NUCLEOTIDE SEQUENCE</scope>
</reference>
<dbReference type="EMBL" id="MT631276">
    <property type="protein sequence ID" value="QNO47820.1"/>
    <property type="molecule type" value="Genomic_DNA"/>
</dbReference>
<dbReference type="PANTHER" id="PTHR35810:SF1">
    <property type="entry name" value="CYTOPLASMIC PROTEIN"/>
    <property type="match status" value="1"/>
</dbReference>
<dbReference type="Pfam" id="PF13310">
    <property type="entry name" value="Virulence_RhuM"/>
    <property type="match status" value="1"/>
</dbReference>
<evidence type="ECO:0000313" key="1">
    <source>
        <dbReference type="EMBL" id="QNO45695.1"/>
    </source>
</evidence>
<protein>
    <recommendedName>
        <fullName evidence="3">Bro-N domain-containing protein</fullName>
    </recommendedName>
</protein>
<dbReference type="InterPro" id="IPR011204">
    <property type="entry name" value="Virulence_RhuM-like"/>
</dbReference>
<dbReference type="AlphaFoldDB" id="A0A7G9YCG1"/>
<evidence type="ECO:0000313" key="2">
    <source>
        <dbReference type="EMBL" id="QNO47820.1"/>
    </source>
</evidence>
<dbReference type="EMBL" id="MT631145">
    <property type="protein sequence ID" value="QNO45695.1"/>
    <property type="molecule type" value="Genomic_DNA"/>
</dbReference>
<dbReference type="PANTHER" id="PTHR35810">
    <property type="entry name" value="CYTOPLASMIC PROTEIN-RELATED"/>
    <property type="match status" value="1"/>
</dbReference>
<gene>
    <name evidence="2" type="ORF">GNFHAPIE_00025</name>
    <name evidence="1" type="ORF">IKJKAPDM_00005</name>
</gene>
<name>A0A7G9YCG1_9EURY</name>
<organism evidence="1">
    <name type="scientific">Candidatus Methanogaster sp. ANME-2c ERB4</name>
    <dbReference type="NCBI Taxonomy" id="2759911"/>
    <lineage>
        <taxon>Archaea</taxon>
        <taxon>Methanobacteriati</taxon>
        <taxon>Methanobacteriota</taxon>
        <taxon>Stenosarchaea group</taxon>
        <taxon>Methanomicrobia</taxon>
        <taxon>Methanosarcinales</taxon>
        <taxon>ANME-2 cluster</taxon>
        <taxon>Candidatus Methanogasteraceae</taxon>
        <taxon>Candidatus Methanogaster</taxon>
    </lineage>
</organism>
<proteinExistence type="predicted"/>
<sequence length="229" mass="27155">MADNMPAKNNSQILLYQTESGQTKIEVLLEDETVWLTQKLIAELFQTTKQNTSLHIQNIFSEKELDENSVVKYFLTTATDGKNYRTKFYSLDMIISVGYRVKSHVATRFRQWATQRLREYIVKGFVLDDERLKNPDQPFDYFDELLRRIPMHMKDWIGKLDGFLQLNDRNILEHAGRISHEMAKGLAETEYEKFNRERIRYSDSKESDFDETIKQIEIMNTKAEDQYND</sequence>
<accession>A0A7G9YCG1</accession>
<evidence type="ECO:0008006" key="3">
    <source>
        <dbReference type="Google" id="ProtNLM"/>
    </source>
</evidence>